<sequence length="160" mass="17515">MTPISSAATTQLTIAGDRVYLIDTNVISEMRKSSRANPGVQAFFETAREGGHRLYLSVVTVGELRRGVDLIRHRGDKFQALRLEGWLDTIIDSFSSHILNVGTDVAQTWGHLRVPDPAHSLDKLIAATALIYNLTVVTRNVADFDGTGAQVLNPFRALDA</sequence>
<evidence type="ECO:0000256" key="7">
    <source>
        <dbReference type="ARBA" id="ARBA00038093"/>
    </source>
</evidence>
<dbReference type="KEGG" id="plad:PPGU16_13750"/>
<dbReference type="InterPro" id="IPR002716">
    <property type="entry name" value="PIN_dom"/>
</dbReference>
<dbReference type="GO" id="GO:0016787">
    <property type="term" value="F:hydrolase activity"/>
    <property type="evidence" value="ECO:0007669"/>
    <property type="project" value="UniProtKB-KW"/>
</dbReference>
<evidence type="ECO:0000256" key="5">
    <source>
        <dbReference type="ARBA" id="ARBA00022801"/>
    </source>
</evidence>
<dbReference type="InterPro" id="IPR029060">
    <property type="entry name" value="PIN-like_dom_sf"/>
</dbReference>
<organism evidence="9 10">
    <name type="scientific">Paraburkholderia largidicola</name>
    <dbReference type="NCBI Taxonomy" id="3014751"/>
    <lineage>
        <taxon>Bacteria</taxon>
        <taxon>Pseudomonadati</taxon>
        <taxon>Pseudomonadota</taxon>
        <taxon>Betaproteobacteria</taxon>
        <taxon>Burkholderiales</taxon>
        <taxon>Burkholderiaceae</taxon>
        <taxon>Paraburkholderia</taxon>
    </lineage>
</organism>
<dbReference type="GO" id="GO:0004518">
    <property type="term" value="F:nuclease activity"/>
    <property type="evidence" value="ECO:0007669"/>
    <property type="project" value="UniProtKB-KW"/>
</dbReference>
<dbReference type="Proteomes" id="UP000510888">
    <property type="component" value="Chromosome 1"/>
</dbReference>
<evidence type="ECO:0000256" key="6">
    <source>
        <dbReference type="ARBA" id="ARBA00022842"/>
    </source>
</evidence>
<gene>
    <name evidence="9" type="ORF">PPGU16_13750</name>
</gene>
<dbReference type="AlphaFoldDB" id="A0A7I8BIN9"/>
<evidence type="ECO:0000313" key="9">
    <source>
        <dbReference type="EMBL" id="BCF88308.1"/>
    </source>
</evidence>
<dbReference type="PANTHER" id="PTHR33653">
    <property type="entry name" value="RIBONUCLEASE VAPC2"/>
    <property type="match status" value="1"/>
</dbReference>
<evidence type="ECO:0000313" key="10">
    <source>
        <dbReference type="Proteomes" id="UP000510888"/>
    </source>
</evidence>
<evidence type="ECO:0000256" key="3">
    <source>
        <dbReference type="ARBA" id="ARBA00022722"/>
    </source>
</evidence>
<dbReference type="EMBL" id="AP023174">
    <property type="protein sequence ID" value="BCF88308.1"/>
    <property type="molecule type" value="Genomic_DNA"/>
</dbReference>
<comment type="similarity">
    <text evidence="7">Belongs to the PINc/VapC protein family.</text>
</comment>
<dbReference type="SUPFAM" id="SSF88723">
    <property type="entry name" value="PIN domain-like"/>
    <property type="match status" value="1"/>
</dbReference>
<feature type="domain" description="PIN" evidence="8">
    <location>
        <begin position="20"/>
        <end position="140"/>
    </location>
</feature>
<keyword evidence="3" id="KW-0540">Nuclease</keyword>
<keyword evidence="10" id="KW-1185">Reference proteome</keyword>
<name>A0A7I8BIN9_9BURK</name>
<keyword evidence="5" id="KW-0378">Hydrolase</keyword>
<keyword evidence="4" id="KW-0479">Metal-binding</keyword>
<dbReference type="Gene3D" id="3.40.50.1010">
    <property type="entry name" value="5'-nuclease"/>
    <property type="match status" value="1"/>
</dbReference>
<reference evidence="9 10" key="1">
    <citation type="journal article" date="2020" name="Genes (Basel)">
        <title>Genomic Comparison of Insect Gut Symbionts from Divergent Burkholderia Subclades.</title>
        <authorList>
            <person name="Takeshita K."/>
            <person name="Kikuchi Y."/>
        </authorList>
    </citation>
    <scope>NUCLEOTIDE SEQUENCE [LARGE SCALE GENOMIC DNA]</scope>
    <source>
        <strain evidence="9 10">PGU16</strain>
    </source>
</reference>
<evidence type="ECO:0000259" key="8">
    <source>
        <dbReference type="Pfam" id="PF01850"/>
    </source>
</evidence>
<keyword evidence="2" id="KW-1277">Toxin-antitoxin system</keyword>
<comment type="cofactor">
    <cofactor evidence="1">
        <name>Mg(2+)</name>
        <dbReference type="ChEBI" id="CHEBI:18420"/>
    </cofactor>
</comment>
<accession>A0A7I8BIN9</accession>
<evidence type="ECO:0000256" key="1">
    <source>
        <dbReference type="ARBA" id="ARBA00001946"/>
    </source>
</evidence>
<evidence type="ECO:0000256" key="2">
    <source>
        <dbReference type="ARBA" id="ARBA00022649"/>
    </source>
</evidence>
<dbReference type="CDD" id="cd18746">
    <property type="entry name" value="PIN_VapC4-5_FitB-like"/>
    <property type="match status" value="1"/>
</dbReference>
<dbReference type="PANTHER" id="PTHR33653:SF1">
    <property type="entry name" value="RIBONUCLEASE VAPC2"/>
    <property type="match status" value="1"/>
</dbReference>
<proteinExistence type="inferred from homology"/>
<protein>
    <submittedName>
        <fullName evidence="9">Twitching motility protein PilT</fullName>
    </submittedName>
</protein>
<dbReference type="GO" id="GO:0046872">
    <property type="term" value="F:metal ion binding"/>
    <property type="evidence" value="ECO:0007669"/>
    <property type="project" value="UniProtKB-KW"/>
</dbReference>
<dbReference type="Pfam" id="PF01850">
    <property type="entry name" value="PIN"/>
    <property type="match status" value="1"/>
</dbReference>
<dbReference type="InterPro" id="IPR050556">
    <property type="entry name" value="Type_II_TA_system_RNase"/>
</dbReference>
<keyword evidence="6" id="KW-0460">Magnesium</keyword>
<evidence type="ECO:0000256" key="4">
    <source>
        <dbReference type="ARBA" id="ARBA00022723"/>
    </source>
</evidence>